<feature type="region of interest" description="Disordered" evidence="5">
    <location>
        <begin position="1"/>
        <end position="23"/>
    </location>
</feature>
<dbReference type="Proteomes" id="UP000319514">
    <property type="component" value="Unassembled WGS sequence"/>
</dbReference>
<keyword evidence="3 7" id="KW-0378">Hydrolase</keyword>
<evidence type="ECO:0000256" key="1">
    <source>
        <dbReference type="ARBA" id="ARBA00007074"/>
    </source>
</evidence>
<dbReference type="RefSeq" id="WP_246092602.1">
    <property type="nucleotide sequence ID" value="NZ_BAAAKX010000015.1"/>
</dbReference>
<feature type="domain" description="NlpC/P60" evidence="6">
    <location>
        <begin position="130"/>
        <end position="241"/>
    </location>
</feature>
<feature type="compositionally biased region" description="Low complexity" evidence="5">
    <location>
        <begin position="13"/>
        <end position="23"/>
    </location>
</feature>
<dbReference type="InterPro" id="IPR038765">
    <property type="entry name" value="Papain-like_cys_pep_sf"/>
</dbReference>
<feature type="compositionally biased region" description="Basic residues" evidence="5">
    <location>
        <begin position="1"/>
        <end position="12"/>
    </location>
</feature>
<dbReference type="InterPro" id="IPR051794">
    <property type="entry name" value="PG_Endopeptidase_C40"/>
</dbReference>
<dbReference type="GO" id="GO:0008234">
    <property type="term" value="F:cysteine-type peptidase activity"/>
    <property type="evidence" value="ECO:0007669"/>
    <property type="project" value="UniProtKB-KW"/>
</dbReference>
<evidence type="ECO:0000256" key="4">
    <source>
        <dbReference type="ARBA" id="ARBA00022807"/>
    </source>
</evidence>
<name>A0A542Z9B2_9MICO</name>
<protein>
    <submittedName>
        <fullName evidence="7">Cell wall-associated NlpC family hydrolase</fullName>
    </submittedName>
</protein>
<evidence type="ECO:0000313" key="8">
    <source>
        <dbReference type="Proteomes" id="UP000319514"/>
    </source>
</evidence>
<comment type="similarity">
    <text evidence="1">Belongs to the peptidase C40 family.</text>
</comment>
<dbReference type="Pfam" id="PF00877">
    <property type="entry name" value="NLPC_P60"/>
    <property type="match status" value="1"/>
</dbReference>
<sequence>MSKHHAGRHRAQNRPTNPLGTTTGRTTAVLAVSGGIVATLAGPASAASASAPAPLVAPPSAPDTVAVAAPAASPAVVAPSFGEVGFHSVAPKPKPAPKPVAAPAPAPVQRAATPQVSRGTARPAVSVSVSAPATSVLAVAAQYAGVPYVWGGTTPSGFDCSGFTQYVFNKIGVSLPRTAEEQRAAVTRVSTPQPGDLVFFGSPAYHVGIYAGGGMMWDAPHSGAVVSKRAIWTSAVTYGRP</sequence>
<feature type="compositionally biased region" description="Pro residues" evidence="5">
    <location>
        <begin position="92"/>
        <end position="106"/>
    </location>
</feature>
<evidence type="ECO:0000256" key="3">
    <source>
        <dbReference type="ARBA" id="ARBA00022801"/>
    </source>
</evidence>
<evidence type="ECO:0000313" key="7">
    <source>
        <dbReference type="EMBL" id="TQL56937.1"/>
    </source>
</evidence>
<dbReference type="PROSITE" id="PS51935">
    <property type="entry name" value="NLPC_P60"/>
    <property type="match status" value="1"/>
</dbReference>
<dbReference type="SUPFAM" id="SSF54001">
    <property type="entry name" value="Cysteine proteinases"/>
    <property type="match status" value="1"/>
</dbReference>
<keyword evidence="2" id="KW-0645">Protease</keyword>
<keyword evidence="4" id="KW-0788">Thiol protease</keyword>
<feature type="region of interest" description="Disordered" evidence="5">
    <location>
        <begin position="89"/>
        <end position="119"/>
    </location>
</feature>
<dbReference type="GO" id="GO:0006508">
    <property type="term" value="P:proteolysis"/>
    <property type="evidence" value="ECO:0007669"/>
    <property type="project" value="UniProtKB-KW"/>
</dbReference>
<dbReference type="Gene3D" id="3.90.1720.10">
    <property type="entry name" value="endopeptidase domain like (from Nostoc punctiforme)"/>
    <property type="match status" value="1"/>
</dbReference>
<keyword evidence="8" id="KW-1185">Reference proteome</keyword>
<comment type="caution">
    <text evidence="7">The sequence shown here is derived from an EMBL/GenBank/DDBJ whole genome shotgun (WGS) entry which is preliminary data.</text>
</comment>
<gene>
    <name evidence="7" type="ORF">FB474_3703</name>
</gene>
<dbReference type="PANTHER" id="PTHR47359:SF3">
    <property type="entry name" value="NLP_P60 DOMAIN-CONTAINING PROTEIN-RELATED"/>
    <property type="match status" value="1"/>
</dbReference>
<proteinExistence type="inferred from homology"/>
<evidence type="ECO:0000256" key="5">
    <source>
        <dbReference type="SAM" id="MobiDB-lite"/>
    </source>
</evidence>
<reference evidence="7 8" key="1">
    <citation type="submission" date="2019-06" db="EMBL/GenBank/DDBJ databases">
        <title>Sequencing the genomes of 1000 actinobacteria strains.</title>
        <authorList>
            <person name="Klenk H.-P."/>
        </authorList>
    </citation>
    <scope>NUCLEOTIDE SEQUENCE [LARGE SCALE GENOMIC DNA]</scope>
    <source>
        <strain evidence="7 8">DSM 18082</strain>
    </source>
</reference>
<dbReference type="EMBL" id="VFOQ01000002">
    <property type="protein sequence ID" value="TQL56937.1"/>
    <property type="molecule type" value="Genomic_DNA"/>
</dbReference>
<dbReference type="InterPro" id="IPR000064">
    <property type="entry name" value="NLP_P60_dom"/>
</dbReference>
<organism evidence="7 8">
    <name type="scientific">Oryzihumus leptocrescens</name>
    <dbReference type="NCBI Taxonomy" id="297536"/>
    <lineage>
        <taxon>Bacteria</taxon>
        <taxon>Bacillati</taxon>
        <taxon>Actinomycetota</taxon>
        <taxon>Actinomycetes</taxon>
        <taxon>Micrococcales</taxon>
        <taxon>Intrasporangiaceae</taxon>
        <taxon>Oryzihumus</taxon>
    </lineage>
</organism>
<dbReference type="PANTHER" id="PTHR47359">
    <property type="entry name" value="PEPTIDOGLYCAN DL-ENDOPEPTIDASE CWLO"/>
    <property type="match status" value="1"/>
</dbReference>
<evidence type="ECO:0000256" key="2">
    <source>
        <dbReference type="ARBA" id="ARBA00022670"/>
    </source>
</evidence>
<accession>A0A542Z9B2</accession>
<evidence type="ECO:0000259" key="6">
    <source>
        <dbReference type="PROSITE" id="PS51935"/>
    </source>
</evidence>
<dbReference type="AlphaFoldDB" id="A0A542Z9B2"/>